<protein>
    <submittedName>
        <fullName evidence="2">DUF4097 family beta strand repeat-containing protein</fullName>
    </submittedName>
</protein>
<dbReference type="Pfam" id="PF13349">
    <property type="entry name" value="DUF4097"/>
    <property type="match status" value="1"/>
</dbReference>
<comment type="caution">
    <text evidence="2">The sequence shown here is derived from an EMBL/GenBank/DDBJ whole genome shotgun (WGS) entry which is preliminary data.</text>
</comment>
<organism evidence="2 3">
    <name type="scientific">Amycolatopsis melonis</name>
    <dbReference type="NCBI Taxonomy" id="3156488"/>
    <lineage>
        <taxon>Bacteria</taxon>
        <taxon>Bacillati</taxon>
        <taxon>Actinomycetota</taxon>
        <taxon>Actinomycetes</taxon>
        <taxon>Pseudonocardiales</taxon>
        <taxon>Pseudonocardiaceae</taxon>
        <taxon>Amycolatopsis</taxon>
    </lineage>
</organism>
<evidence type="ECO:0000259" key="1">
    <source>
        <dbReference type="Pfam" id="PF13349"/>
    </source>
</evidence>
<keyword evidence="3" id="KW-1185">Reference proteome</keyword>
<gene>
    <name evidence="2" type="ORF">ABJI51_31860</name>
</gene>
<accession>A0ABV0LN14</accession>
<dbReference type="RefSeq" id="WP_348954760.1">
    <property type="nucleotide sequence ID" value="NZ_JBDZYD010000013.1"/>
</dbReference>
<name>A0ABV0LN14_9PSEU</name>
<evidence type="ECO:0000313" key="2">
    <source>
        <dbReference type="EMBL" id="MEQ0563697.1"/>
    </source>
</evidence>
<dbReference type="EMBL" id="JBDZYD010000013">
    <property type="protein sequence ID" value="MEQ0563697.1"/>
    <property type="molecule type" value="Genomic_DNA"/>
</dbReference>
<sequence length="221" mass="22593">MQKFTTPAPITTVLDIPAGRIRFTGSERAETTVSVRPADPALRRDVKLAEQAEIDFRDGVLRITASASKQYFGPSGAIEVVVELPAGSSVSAKAASTELHSTGRLGEVTVESAQGDITLEEASGLRLTTQAGDISVGRLTGSAGITTSKGDIRITEAATGMLVLSTQAGSVSVGVAAGVSASLDAGTSHGRIRNALQNASGTPKVVIQATTAYGDIEARSL</sequence>
<dbReference type="InterPro" id="IPR025164">
    <property type="entry name" value="Toastrack_DUF4097"/>
</dbReference>
<reference evidence="2 3" key="1">
    <citation type="submission" date="2024-05" db="EMBL/GenBank/DDBJ databases">
        <authorList>
            <person name="Zhao H."/>
            <person name="Xu Y."/>
            <person name="Lin S."/>
            <person name="Spain J.C."/>
            <person name="Zhou N.-Y."/>
        </authorList>
    </citation>
    <scope>NUCLEOTIDE SEQUENCE [LARGE SCALE GENOMIC DNA]</scope>
    <source>
        <strain evidence="2 3">NEAU-NG30</strain>
    </source>
</reference>
<feature type="domain" description="DUF4097" evidence="1">
    <location>
        <begin position="21"/>
        <end position="217"/>
    </location>
</feature>
<proteinExistence type="predicted"/>
<dbReference type="Proteomes" id="UP001440984">
    <property type="component" value="Unassembled WGS sequence"/>
</dbReference>
<evidence type="ECO:0000313" key="3">
    <source>
        <dbReference type="Proteomes" id="UP001440984"/>
    </source>
</evidence>